<dbReference type="KEGG" id="lto:RGQ30_23240"/>
<protein>
    <submittedName>
        <fullName evidence="3">Organic hydroperoxide resistance protein</fullName>
    </submittedName>
</protein>
<evidence type="ECO:0000313" key="3">
    <source>
        <dbReference type="EMBL" id="BET26823.1"/>
    </source>
</evidence>
<dbReference type="InterPro" id="IPR015946">
    <property type="entry name" value="KH_dom-like_a/b"/>
</dbReference>
<gene>
    <name evidence="3" type="ORF">RGQ30_23240</name>
</gene>
<evidence type="ECO:0000313" key="4">
    <source>
        <dbReference type="Proteomes" id="UP001329151"/>
    </source>
</evidence>
<proteinExistence type="inferred from homology"/>
<reference evidence="3 4" key="1">
    <citation type="submission" date="2023-10" db="EMBL/GenBank/DDBJ databases">
        <title>Complete Genome Sequence of Limnobacter thiooxidans CS-K2T, Isolated from freshwater lake sediments in Bavaria, Germany.</title>
        <authorList>
            <person name="Naruki M."/>
            <person name="Watanabe A."/>
            <person name="Warashina T."/>
            <person name="Morita T."/>
            <person name="Arakawa K."/>
        </authorList>
    </citation>
    <scope>NUCLEOTIDE SEQUENCE [LARGE SCALE GENOMIC DNA]</scope>
    <source>
        <strain evidence="3 4">CS-K2</strain>
    </source>
</reference>
<feature type="region of interest" description="Disordered" evidence="2">
    <location>
        <begin position="1"/>
        <end position="26"/>
    </location>
</feature>
<dbReference type="InterPro" id="IPR003718">
    <property type="entry name" value="OsmC/Ohr_fam"/>
</dbReference>
<dbReference type="InterPro" id="IPR019953">
    <property type="entry name" value="OHR"/>
</dbReference>
<dbReference type="RefSeq" id="WP_130555742.1">
    <property type="nucleotide sequence ID" value="NZ_AP028947.1"/>
</dbReference>
<dbReference type="InterPro" id="IPR036102">
    <property type="entry name" value="OsmC/Ohrsf"/>
</dbReference>
<comment type="similarity">
    <text evidence="1">Belongs to the OsmC/Ohr family.</text>
</comment>
<dbReference type="GO" id="GO:0006979">
    <property type="term" value="P:response to oxidative stress"/>
    <property type="evidence" value="ECO:0007669"/>
    <property type="project" value="InterPro"/>
</dbReference>
<dbReference type="Gene3D" id="2.20.25.10">
    <property type="match status" value="1"/>
</dbReference>
<dbReference type="Proteomes" id="UP001329151">
    <property type="component" value="Chromosome"/>
</dbReference>
<dbReference type="NCBIfam" id="TIGR03561">
    <property type="entry name" value="organ_hyd_perox"/>
    <property type="match status" value="1"/>
</dbReference>
<dbReference type="EMBL" id="AP028947">
    <property type="protein sequence ID" value="BET26823.1"/>
    <property type="molecule type" value="Genomic_DNA"/>
</dbReference>
<accession>A0AA86J0I8</accession>
<dbReference type="SUPFAM" id="SSF82784">
    <property type="entry name" value="OsmC-like"/>
    <property type="match status" value="1"/>
</dbReference>
<dbReference type="Pfam" id="PF02566">
    <property type="entry name" value="OsmC"/>
    <property type="match status" value="1"/>
</dbReference>
<dbReference type="PANTHER" id="PTHR33797">
    <property type="entry name" value="ORGANIC HYDROPEROXIDE RESISTANCE PROTEIN-LIKE"/>
    <property type="match status" value="1"/>
</dbReference>
<dbReference type="AlphaFoldDB" id="A0AA86J0I8"/>
<evidence type="ECO:0000256" key="2">
    <source>
        <dbReference type="SAM" id="MobiDB-lite"/>
    </source>
</evidence>
<dbReference type="PANTHER" id="PTHR33797:SF2">
    <property type="entry name" value="ORGANIC HYDROPEROXIDE RESISTANCE PROTEIN-LIKE"/>
    <property type="match status" value="1"/>
</dbReference>
<organism evidence="3 4">
    <name type="scientific">Limnobacter thiooxidans</name>
    <dbReference type="NCBI Taxonomy" id="131080"/>
    <lineage>
        <taxon>Bacteria</taxon>
        <taxon>Pseudomonadati</taxon>
        <taxon>Pseudomonadota</taxon>
        <taxon>Betaproteobacteria</taxon>
        <taxon>Burkholderiales</taxon>
        <taxon>Burkholderiaceae</taxon>
        <taxon>Limnobacter</taxon>
    </lineage>
</organism>
<sequence length="140" mass="14418">MDIVYSTKATSTGGREGGSATEDGRLKVQLSTPKELGGAGGEGTNPEQLFAAGYSACFIGAIKFVAGQDKIKLPSEPEITATVGIGGNPKGVGFAITVDMSIKLDGMDKAEANALVEKAHQVCPYSNATRNNVDVKLTVV</sequence>
<keyword evidence="4" id="KW-1185">Reference proteome</keyword>
<name>A0AA86J0I8_9BURK</name>
<evidence type="ECO:0000256" key="1">
    <source>
        <dbReference type="ARBA" id="ARBA00007378"/>
    </source>
</evidence>
<dbReference type="Gene3D" id="3.30.300.20">
    <property type="match status" value="1"/>
</dbReference>